<dbReference type="Pfam" id="PF00617">
    <property type="entry name" value="RasGEF"/>
    <property type="match status" value="1"/>
</dbReference>
<sequence length="230" mass="27441">MRDWDLFGAIHEYEFLYQVFGRDHFGEVMCNLDVFLRRFNEIQYWVVSEICLTNTLSKRAQLLRKFIKLGAYCREQQNLNAFFAIVIGLSNVAISRLTQTWERLSSRFRKMYTEFEILIDPSKNHRSYRLYVAKLQPPILPFTPLLMKDMTFTHEGNRSSLDSLINFEKMHMLAQTLRTIRYCRSRPLGLEVPQVPKNETEIRDYVRNLQVVDNQRRLLALSQRLEPKRP</sequence>
<proteinExistence type="predicted"/>
<dbReference type="SMART" id="SM00147">
    <property type="entry name" value="RasGEF"/>
    <property type="match status" value="1"/>
</dbReference>
<dbReference type="GO" id="GO:0005886">
    <property type="term" value="C:plasma membrane"/>
    <property type="evidence" value="ECO:0007669"/>
    <property type="project" value="TreeGrafter"/>
</dbReference>
<evidence type="ECO:0000313" key="5">
    <source>
        <dbReference type="Proteomes" id="UP001286313"/>
    </source>
</evidence>
<dbReference type="Proteomes" id="UP001286313">
    <property type="component" value="Unassembled WGS sequence"/>
</dbReference>
<comment type="caution">
    <text evidence="4">The sequence shown here is derived from an EMBL/GenBank/DDBJ whole genome shotgun (WGS) entry which is preliminary data.</text>
</comment>
<dbReference type="Gene3D" id="1.10.840.10">
    <property type="entry name" value="Ras guanine-nucleotide exchange factors catalytic domain"/>
    <property type="match status" value="1"/>
</dbReference>
<evidence type="ECO:0000313" key="4">
    <source>
        <dbReference type="EMBL" id="KAK3865254.1"/>
    </source>
</evidence>
<accession>A0AAE1K6C3</accession>
<dbReference type="SUPFAM" id="SSF48366">
    <property type="entry name" value="Ras GEF"/>
    <property type="match status" value="1"/>
</dbReference>
<dbReference type="GO" id="GO:0007265">
    <property type="term" value="P:Ras protein signal transduction"/>
    <property type="evidence" value="ECO:0007669"/>
    <property type="project" value="TreeGrafter"/>
</dbReference>
<name>A0AAE1K6C3_PETCI</name>
<dbReference type="InterPro" id="IPR036964">
    <property type="entry name" value="RASGEF_cat_dom_sf"/>
</dbReference>
<dbReference type="AlphaFoldDB" id="A0AAE1K6C3"/>
<dbReference type="InterPro" id="IPR001895">
    <property type="entry name" value="RASGEF_cat_dom"/>
</dbReference>
<gene>
    <name evidence="4" type="ORF">Pcinc_029129</name>
</gene>
<dbReference type="PANTHER" id="PTHR23113:SF327">
    <property type="entry name" value="EXCHANGE PROTEIN DIRECTLY ACTIVATED BY CAMP, ISOFORM E"/>
    <property type="match status" value="1"/>
</dbReference>
<feature type="domain" description="Ras-GEF" evidence="3">
    <location>
        <begin position="1"/>
        <end position="228"/>
    </location>
</feature>
<dbReference type="InterPro" id="IPR008937">
    <property type="entry name" value="Ras-like_GEF"/>
</dbReference>
<dbReference type="EMBL" id="JAWQEG010003634">
    <property type="protein sequence ID" value="KAK3865254.1"/>
    <property type="molecule type" value="Genomic_DNA"/>
</dbReference>
<reference evidence="4" key="1">
    <citation type="submission" date="2023-10" db="EMBL/GenBank/DDBJ databases">
        <title>Genome assemblies of two species of porcelain crab, Petrolisthes cinctipes and Petrolisthes manimaculis (Anomura: Porcellanidae).</title>
        <authorList>
            <person name="Angst P."/>
        </authorList>
    </citation>
    <scope>NUCLEOTIDE SEQUENCE</scope>
    <source>
        <strain evidence="4">PB745_01</strain>
        <tissue evidence="4">Gill</tissue>
    </source>
</reference>
<dbReference type="GO" id="GO:0005085">
    <property type="term" value="F:guanyl-nucleotide exchange factor activity"/>
    <property type="evidence" value="ECO:0007669"/>
    <property type="project" value="UniProtKB-KW"/>
</dbReference>
<evidence type="ECO:0000256" key="1">
    <source>
        <dbReference type="ARBA" id="ARBA00022658"/>
    </source>
</evidence>
<keyword evidence="1 2" id="KW-0344">Guanine-nucleotide releasing factor</keyword>
<evidence type="ECO:0000259" key="3">
    <source>
        <dbReference type="PROSITE" id="PS50009"/>
    </source>
</evidence>
<dbReference type="InterPro" id="IPR023578">
    <property type="entry name" value="Ras_GEF_dom_sf"/>
</dbReference>
<dbReference type="PROSITE" id="PS50009">
    <property type="entry name" value="RASGEF_CAT"/>
    <property type="match status" value="1"/>
</dbReference>
<keyword evidence="5" id="KW-1185">Reference proteome</keyword>
<protein>
    <recommendedName>
        <fullName evidence="3">Ras-GEF domain-containing protein</fullName>
    </recommendedName>
</protein>
<dbReference type="PANTHER" id="PTHR23113">
    <property type="entry name" value="GUANINE NUCLEOTIDE EXCHANGE FACTOR"/>
    <property type="match status" value="1"/>
</dbReference>
<dbReference type="CDD" id="cd00155">
    <property type="entry name" value="RasGEF"/>
    <property type="match status" value="1"/>
</dbReference>
<organism evidence="4 5">
    <name type="scientific">Petrolisthes cinctipes</name>
    <name type="common">Flat porcelain crab</name>
    <dbReference type="NCBI Taxonomy" id="88211"/>
    <lineage>
        <taxon>Eukaryota</taxon>
        <taxon>Metazoa</taxon>
        <taxon>Ecdysozoa</taxon>
        <taxon>Arthropoda</taxon>
        <taxon>Crustacea</taxon>
        <taxon>Multicrustacea</taxon>
        <taxon>Malacostraca</taxon>
        <taxon>Eumalacostraca</taxon>
        <taxon>Eucarida</taxon>
        <taxon>Decapoda</taxon>
        <taxon>Pleocyemata</taxon>
        <taxon>Anomura</taxon>
        <taxon>Galatheoidea</taxon>
        <taxon>Porcellanidae</taxon>
        <taxon>Petrolisthes</taxon>
    </lineage>
</organism>
<evidence type="ECO:0000256" key="2">
    <source>
        <dbReference type="PROSITE-ProRule" id="PRU00168"/>
    </source>
</evidence>